<dbReference type="Proteomes" id="UP000183772">
    <property type="component" value="Chromosome I"/>
</dbReference>
<evidence type="ECO:0008006" key="3">
    <source>
        <dbReference type="Google" id="ProtNLM"/>
    </source>
</evidence>
<evidence type="ECO:0000313" key="1">
    <source>
        <dbReference type="EMBL" id="SDU47837.1"/>
    </source>
</evidence>
<sequence>MPNKALRIMIADTDPSHRMKLEYLFNQQGYFRIAPVSNAQELMTLMAFGIEPFDLLVVDACLAEGLLDLPGFFLDNPQVRHGMIYNAQQAGLLSVPVARRASVQLHSAPLPDLAALARLMARVDPADCEAAHAWSRPLRHSHGGCS</sequence>
<dbReference type="AlphaFoldDB" id="A0AAX2DB50"/>
<dbReference type="RefSeq" id="WP_047698496.1">
    <property type="nucleotide sequence ID" value="NZ_JAERQI010000005.1"/>
</dbReference>
<gene>
    <name evidence="1" type="ORF">SAMN05216476_2431</name>
</gene>
<accession>A0AAX2DB50</accession>
<dbReference type="EMBL" id="LT629790">
    <property type="protein sequence ID" value="SDU47837.1"/>
    <property type="molecule type" value="Genomic_DNA"/>
</dbReference>
<organism evidence="1 2">
    <name type="scientific">Pseudomonas mediterranea</name>
    <dbReference type="NCBI Taxonomy" id="183795"/>
    <lineage>
        <taxon>Bacteria</taxon>
        <taxon>Pseudomonadati</taxon>
        <taxon>Pseudomonadota</taxon>
        <taxon>Gammaproteobacteria</taxon>
        <taxon>Pseudomonadales</taxon>
        <taxon>Pseudomonadaceae</taxon>
        <taxon>Pseudomonas</taxon>
    </lineage>
</organism>
<dbReference type="Gene3D" id="3.40.50.2300">
    <property type="match status" value="1"/>
</dbReference>
<evidence type="ECO:0000313" key="2">
    <source>
        <dbReference type="Proteomes" id="UP000183772"/>
    </source>
</evidence>
<dbReference type="SUPFAM" id="SSF52172">
    <property type="entry name" value="CheY-like"/>
    <property type="match status" value="1"/>
</dbReference>
<protein>
    <recommendedName>
        <fullName evidence="3">Response regulator</fullName>
    </recommendedName>
</protein>
<reference evidence="1 2" key="1">
    <citation type="submission" date="2016-10" db="EMBL/GenBank/DDBJ databases">
        <authorList>
            <person name="Varghese N."/>
            <person name="Submissions S."/>
        </authorList>
    </citation>
    <scope>NUCLEOTIDE SEQUENCE [LARGE SCALE GENOMIC DNA]</scope>
    <source>
        <strain evidence="1 2">DSM 16733</strain>
    </source>
</reference>
<proteinExistence type="predicted"/>
<name>A0AAX2DB50_9PSED</name>
<keyword evidence="2" id="KW-1185">Reference proteome</keyword>
<dbReference type="InterPro" id="IPR011006">
    <property type="entry name" value="CheY-like_superfamily"/>
</dbReference>